<reference evidence="10" key="1">
    <citation type="submission" date="2016-06" db="UniProtKB">
        <authorList>
            <consortium name="WormBaseParasite"/>
        </authorList>
    </citation>
    <scope>IDENTIFICATION</scope>
</reference>
<dbReference type="EMBL" id="UZAM01007695">
    <property type="protein sequence ID" value="VDP00832.1"/>
    <property type="molecule type" value="Genomic_DNA"/>
</dbReference>
<dbReference type="GO" id="GO:0005741">
    <property type="term" value="C:mitochondrial outer membrane"/>
    <property type="evidence" value="ECO:0007669"/>
    <property type="project" value="UniProtKB-SubCell"/>
</dbReference>
<dbReference type="PANTHER" id="PTHR21508:SF5">
    <property type="entry name" value="MITOGUARDIN"/>
    <property type="match status" value="1"/>
</dbReference>
<evidence type="ECO:0000256" key="6">
    <source>
        <dbReference type="ARBA" id="ARBA00023128"/>
    </source>
</evidence>
<accession>A0A183II89</accession>
<organism evidence="10">
    <name type="scientific">Soboliphyme baturini</name>
    <dbReference type="NCBI Taxonomy" id="241478"/>
    <lineage>
        <taxon>Eukaryota</taxon>
        <taxon>Metazoa</taxon>
        <taxon>Ecdysozoa</taxon>
        <taxon>Nematoda</taxon>
        <taxon>Enoplea</taxon>
        <taxon>Dorylaimia</taxon>
        <taxon>Dioctophymatida</taxon>
        <taxon>Dioctophymatoidea</taxon>
        <taxon>Soboliphymatidae</taxon>
        <taxon>Soboliphyme</taxon>
    </lineage>
</organism>
<evidence type="ECO:0000256" key="2">
    <source>
        <dbReference type="ARBA" id="ARBA00008969"/>
    </source>
</evidence>
<keyword evidence="9" id="KW-1185">Reference proteome</keyword>
<keyword evidence="5" id="KW-1133">Transmembrane helix</keyword>
<name>A0A183II89_9BILA</name>
<evidence type="ECO:0000313" key="9">
    <source>
        <dbReference type="Proteomes" id="UP000270296"/>
    </source>
</evidence>
<sequence length="313" mass="36076">MKERLVSIITQNSALQLAVKDFLQRYSLDSKDLDRISIVSSASSSGSSTLESPEDVYFSCRTFSILSDDSFLSALEDIVPPVQDLAIEIREPVKLNASDLCLYYAAMKAVSFGLVGCRIIRSEAMNCHSDEEFLAKVFCIRSASNDPTMFQHMYDRLLDYVQDPENWRGIENELKGRKVQELNFYDVLMDFVLMDAFDDLAHPPASVLAVAQNRFLTASFKESVRDGFLSHYYDVCEQVSPTFAWGFLGTDERLRQLFYYFKSQVYNFLLDIFNFEKVRYTTAKDLAEDIWNNFKYRVEMTHSKLMDNDIVVE</sequence>
<keyword evidence="6" id="KW-0496">Mitochondrion</keyword>
<dbReference type="Pfam" id="PF10265">
    <property type="entry name" value="Miga"/>
    <property type="match status" value="2"/>
</dbReference>
<comment type="subcellular location">
    <subcellularLocation>
        <location evidence="1">Mitochondrion outer membrane</location>
    </subcellularLocation>
</comment>
<dbReference type="Proteomes" id="UP000270296">
    <property type="component" value="Unassembled WGS sequence"/>
</dbReference>
<evidence type="ECO:0000313" key="10">
    <source>
        <dbReference type="WBParaSite" id="SBAD_0000348801-mRNA-1"/>
    </source>
</evidence>
<dbReference type="PANTHER" id="PTHR21508">
    <property type="entry name" value="MITOGUARDIN"/>
    <property type="match status" value="1"/>
</dbReference>
<dbReference type="InterPro" id="IPR019392">
    <property type="entry name" value="Miga"/>
</dbReference>
<keyword evidence="4" id="KW-1000">Mitochondrion outer membrane</keyword>
<evidence type="ECO:0000256" key="3">
    <source>
        <dbReference type="ARBA" id="ARBA00022692"/>
    </source>
</evidence>
<gene>
    <name evidence="8" type="ORF">SBAD_LOCUS3334</name>
</gene>
<dbReference type="OrthoDB" id="8880065at2759"/>
<evidence type="ECO:0000313" key="8">
    <source>
        <dbReference type="EMBL" id="VDP00832.1"/>
    </source>
</evidence>
<comment type="similarity">
    <text evidence="2">Belongs to the mitoguardin family.</text>
</comment>
<evidence type="ECO:0000256" key="7">
    <source>
        <dbReference type="ARBA" id="ARBA00023136"/>
    </source>
</evidence>
<evidence type="ECO:0000256" key="4">
    <source>
        <dbReference type="ARBA" id="ARBA00022787"/>
    </source>
</evidence>
<protein>
    <submittedName>
        <fullName evidence="10">Protein FAM73B</fullName>
    </submittedName>
</protein>
<reference evidence="8 9" key="2">
    <citation type="submission" date="2018-11" db="EMBL/GenBank/DDBJ databases">
        <authorList>
            <consortium name="Pathogen Informatics"/>
        </authorList>
    </citation>
    <scope>NUCLEOTIDE SEQUENCE [LARGE SCALE GENOMIC DNA]</scope>
</reference>
<dbReference type="WBParaSite" id="SBAD_0000348801-mRNA-1">
    <property type="protein sequence ID" value="SBAD_0000348801-mRNA-1"/>
    <property type="gene ID" value="SBAD_0000348801"/>
</dbReference>
<proteinExistence type="inferred from homology"/>
<dbReference type="GO" id="GO:0008053">
    <property type="term" value="P:mitochondrial fusion"/>
    <property type="evidence" value="ECO:0007669"/>
    <property type="project" value="InterPro"/>
</dbReference>
<evidence type="ECO:0000256" key="5">
    <source>
        <dbReference type="ARBA" id="ARBA00022989"/>
    </source>
</evidence>
<dbReference type="AlphaFoldDB" id="A0A183II89"/>
<keyword evidence="3" id="KW-0812">Transmembrane</keyword>
<evidence type="ECO:0000256" key="1">
    <source>
        <dbReference type="ARBA" id="ARBA00004294"/>
    </source>
</evidence>
<keyword evidence="7" id="KW-0472">Membrane</keyword>